<organism evidence="1 2">
    <name type="scientific">Candidatus Fusobacterium pullicola</name>
    <dbReference type="NCBI Taxonomy" id="2838601"/>
    <lineage>
        <taxon>Bacteria</taxon>
        <taxon>Fusobacteriati</taxon>
        <taxon>Fusobacteriota</taxon>
        <taxon>Fusobacteriia</taxon>
        <taxon>Fusobacteriales</taxon>
        <taxon>Fusobacteriaceae</taxon>
        <taxon>Fusobacterium</taxon>
    </lineage>
</organism>
<accession>A0A9E2NY18</accession>
<dbReference type="SUPFAM" id="SSF56784">
    <property type="entry name" value="HAD-like"/>
    <property type="match status" value="1"/>
</dbReference>
<dbReference type="CDD" id="cd02603">
    <property type="entry name" value="HAD_sEH-N_like"/>
    <property type="match status" value="1"/>
</dbReference>
<dbReference type="Gene3D" id="1.10.150.240">
    <property type="entry name" value="Putative phosphatase, domain 2"/>
    <property type="match status" value="1"/>
</dbReference>
<dbReference type="Proteomes" id="UP000724657">
    <property type="component" value="Unassembled WGS sequence"/>
</dbReference>
<evidence type="ECO:0000313" key="1">
    <source>
        <dbReference type="EMBL" id="MBU3841421.1"/>
    </source>
</evidence>
<sequence>MIKNIIFDLGNVLISYEPESFIEKYVKEKNREKFYEVVFKSKEWLALDRGTLEYDEAFEIFSQKLPDEIESLRRLLKNNIQDVLFPLETNLNLLEELKKKYNLYILSNFHRESFLEIAKKCNFSNYFKGGVISYEVKLLKPEKEIYESILKKYNLIPEETLFIDDTQANVEAAQKMGIKIIHLREKNKLKEELLKKGIEL</sequence>
<evidence type="ECO:0000313" key="2">
    <source>
        <dbReference type="Proteomes" id="UP000724657"/>
    </source>
</evidence>
<dbReference type="PANTHER" id="PTHR43611">
    <property type="entry name" value="ALPHA-D-GLUCOSE 1-PHOSPHATE PHOSPHATASE"/>
    <property type="match status" value="1"/>
</dbReference>
<reference evidence="1" key="1">
    <citation type="journal article" date="2021" name="PeerJ">
        <title>Extensive microbial diversity within the chicken gut microbiome revealed by metagenomics and culture.</title>
        <authorList>
            <person name="Gilroy R."/>
            <person name="Ravi A."/>
            <person name="Getino M."/>
            <person name="Pursley I."/>
            <person name="Horton D.L."/>
            <person name="Alikhan N.F."/>
            <person name="Baker D."/>
            <person name="Gharbi K."/>
            <person name="Hall N."/>
            <person name="Watson M."/>
            <person name="Adriaenssens E.M."/>
            <person name="Foster-Nyarko E."/>
            <person name="Jarju S."/>
            <person name="Secka A."/>
            <person name="Antonio M."/>
            <person name="Oren A."/>
            <person name="Chaudhuri R.R."/>
            <person name="La Ragione R."/>
            <person name="Hildebrand F."/>
            <person name="Pallen M.J."/>
        </authorList>
    </citation>
    <scope>NUCLEOTIDE SEQUENCE</scope>
    <source>
        <strain evidence="1">A6-441</strain>
    </source>
</reference>
<gene>
    <name evidence="1" type="ORF">IAA47_00230</name>
</gene>
<dbReference type="Gene3D" id="3.40.50.1000">
    <property type="entry name" value="HAD superfamily/HAD-like"/>
    <property type="match status" value="1"/>
</dbReference>
<dbReference type="InterPro" id="IPR023214">
    <property type="entry name" value="HAD_sf"/>
</dbReference>
<proteinExistence type="predicted"/>
<dbReference type="EMBL" id="JAHLFN010000005">
    <property type="protein sequence ID" value="MBU3841421.1"/>
    <property type="molecule type" value="Genomic_DNA"/>
</dbReference>
<comment type="caution">
    <text evidence="1">The sequence shown here is derived from an EMBL/GenBank/DDBJ whole genome shotgun (WGS) entry which is preliminary data.</text>
</comment>
<dbReference type="PANTHER" id="PTHR43611:SF3">
    <property type="entry name" value="FLAVIN MONONUCLEOTIDE HYDROLASE 1, CHLOROPLATIC"/>
    <property type="match status" value="1"/>
</dbReference>
<name>A0A9E2NY18_9FUSO</name>
<dbReference type="AlphaFoldDB" id="A0A9E2NY18"/>
<dbReference type="InterPro" id="IPR006439">
    <property type="entry name" value="HAD-SF_hydro_IA"/>
</dbReference>
<reference evidence="1" key="2">
    <citation type="submission" date="2021-04" db="EMBL/GenBank/DDBJ databases">
        <authorList>
            <person name="Gilroy R."/>
        </authorList>
    </citation>
    <scope>NUCLEOTIDE SEQUENCE</scope>
    <source>
        <strain evidence="1">A6-441</strain>
    </source>
</reference>
<dbReference type="NCBIfam" id="TIGR01509">
    <property type="entry name" value="HAD-SF-IA-v3"/>
    <property type="match status" value="1"/>
</dbReference>
<dbReference type="SFLD" id="SFLDG01129">
    <property type="entry name" value="C1.5:_HAD__Beta-PGM__Phosphata"/>
    <property type="match status" value="1"/>
</dbReference>
<dbReference type="InterPro" id="IPR036412">
    <property type="entry name" value="HAD-like_sf"/>
</dbReference>
<dbReference type="InterPro" id="IPR023198">
    <property type="entry name" value="PGP-like_dom2"/>
</dbReference>
<dbReference type="SFLD" id="SFLDS00003">
    <property type="entry name" value="Haloacid_Dehalogenase"/>
    <property type="match status" value="1"/>
</dbReference>
<dbReference type="Pfam" id="PF00702">
    <property type="entry name" value="Hydrolase"/>
    <property type="match status" value="1"/>
</dbReference>
<protein>
    <submittedName>
        <fullName evidence="1">HAD family phosphatase</fullName>
    </submittedName>
</protein>
<dbReference type="PRINTS" id="PR00413">
    <property type="entry name" value="HADHALOGNASE"/>
</dbReference>